<sequence length="434" mass="45396">DVKWQDVDRIERGRRGELAKRLAADQERAAAREASLQADLAAALARAEGAESELETLRRKPRFSEGKVQVEHGELEALRLKIGASEGENEALRAQLRAAEESAAAERAGAAAERERCGALAGDAEALGARLQRAEAAAAKETEDREAAAKAAEDRWSAVVEELQEQVRSLTEQAQHTAEAKAEAEAEARELQARLDEALRQLQESSAAAAAAAARAAAAEGALAGALARERELQEANDLLQEEDDAMDDLHEVDGEDPLCEDEATRGDPSAADLPHVAGAPELLLACFLQPGAEAPEPQPSRVQVDLARAELVVELLAPVGSPRRIPLGRVGAAARRGDGWRPALELHLSPEAPVAGGAPPAAAEILRLTADETSFDALVAAIGVPHRVAPGVAMRVQPGSVLQTPTGTLSSNATDVSDLSTHEAADVAVAGAA</sequence>
<proteinExistence type="predicted"/>
<evidence type="ECO:0000313" key="3">
    <source>
        <dbReference type="Proteomes" id="UP001189429"/>
    </source>
</evidence>
<dbReference type="Proteomes" id="UP001189429">
    <property type="component" value="Unassembled WGS sequence"/>
</dbReference>
<gene>
    <name evidence="2" type="ORF">PCOR1329_LOCUS17435</name>
</gene>
<dbReference type="EMBL" id="CAUYUJ010005413">
    <property type="protein sequence ID" value="CAK0813549.1"/>
    <property type="molecule type" value="Genomic_DNA"/>
</dbReference>
<comment type="caution">
    <text evidence="2">The sequence shown here is derived from an EMBL/GenBank/DDBJ whole genome shotgun (WGS) entry which is preliminary data.</text>
</comment>
<feature type="non-terminal residue" evidence="2">
    <location>
        <position position="1"/>
    </location>
</feature>
<evidence type="ECO:0000256" key="1">
    <source>
        <dbReference type="SAM" id="MobiDB-lite"/>
    </source>
</evidence>
<reference evidence="2" key="1">
    <citation type="submission" date="2023-10" db="EMBL/GenBank/DDBJ databases">
        <authorList>
            <person name="Chen Y."/>
            <person name="Shah S."/>
            <person name="Dougan E. K."/>
            <person name="Thang M."/>
            <person name="Chan C."/>
        </authorList>
    </citation>
    <scope>NUCLEOTIDE SEQUENCE [LARGE SCALE GENOMIC DNA]</scope>
</reference>
<keyword evidence="3" id="KW-1185">Reference proteome</keyword>
<organism evidence="2 3">
    <name type="scientific">Prorocentrum cordatum</name>
    <dbReference type="NCBI Taxonomy" id="2364126"/>
    <lineage>
        <taxon>Eukaryota</taxon>
        <taxon>Sar</taxon>
        <taxon>Alveolata</taxon>
        <taxon>Dinophyceae</taxon>
        <taxon>Prorocentrales</taxon>
        <taxon>Prorocentraceae</taxon>
        <taxon>Prorocentrum</taxon>
    </lineage>
</organism>
<feature type="region of interest" description="Disordered" evidence="1">
    <location>
        <begin position="251"/>
        <end position="272"/>
    </location>
</feature>
<protein>
    <submittedName>
        <fullName evidence="2">Uncharacterized protein</fullName>
    </submittedName>
</protein>
<accession>A0ABN9R440</accession>
<evidence type="ECO:0000313" key="2">
    <source>
        <dbReference type="EMBL" id="CAK0813549.1"/>
    </source>
</evidence>
<name>A0ABN9R440_9DINO</name>